<proteinExistence type="predicted"/>
<dbReference type="AlphaFoldDB" id="A0AAP0S5Z0"/>
<name>A0AAP0S5Z0_LIQFO</name>
<sequence length="158" mass="18271">MLLEKESIRYISWVNQVLDSLGGSNLDDFRVCFDLGKDSECHIDRWIEFAIGKRVRTLELDLKPSGGFREGSMRYNFPLECYARIKQPRGLHSIKSLTSLCLKYVNISGELVRVLFVKLPPRAFMCGSFRTSIKSKSFRFIVAVEILRDIPMLLIEKF</sequence>
<dbReference type="EMBL" id="JBBPBK010000001">
    <property type="protein sequence ID" value="KAK9291591.1"/>
    <property type="molecule type" value="Genomic_DNA"/>
</dbReference>
<protein>
    <submittedName>
        <fullName evidence="1">Uncharacterized protein</fullName>
    </submittedName>
</protein>
<organism evidence="1 2">
    <name type="scientific">Liquidambar formosana</name>
    <name type="common">Formosan gum</name>
    <dbReference type="NCBI Taxonomy" id="63359"/>
    <lineage>
        <taxon>Eukaryota</taxon>
        <taxon>Viridiplantae</taxon>
        <taxon>Streptophyta</taxon>
        <taxon>Embryophyta</taxon>
        <taxon>Tracheophyta</taxon>
        <taxon>Spermatophyta</taxon>
        <taxon>Magnoliopsida</taxon>
        <taxon>eudicotyledons</taxon>
        <taxon>Gunneridae</taxon>
        <taxon>Pentapetalae</taxon>
        <taxon>Saxifragales</taxon>
        <taxon>Altingiaceae</taxon>
        <taxon>Liquidambar</taxon>
    </lineage>
</organism>
<dbReference type="PANTHER" id="PTHR34145">
    <property type="entry name" value="OS02G0105600 PROTEIN"/>
    <property type="match status" value="1"/>
</dbReference>
<comment type="caution">
    <text evidence="1">The sequence shown here is derived from an EMBL/GenBank/DDBJ whole genome shotgun (WGS) entry which is preliminary data.</text>
</comment>
<gene>
    <name evidence="1" type="ORF">L1049_019540</name>
</gene>
<dbReference type="PANTHER" id="PTHR34145:SF79">
    <property type="entry name" value="F-BOX DOMAIN, FBD DOMAIN, LEUCINE-RICH REPEAT DOMAIN SUPERFAMILY"/>
    <property type="match status" value="1"/>
</dbReference>
<evidence type="ECO:0000313" key="2">
    <source>
        <dbReference type="Proteomes" id="UP001415857"/>
    </source>
</evidence>
<dbReference type="Proteomes" id="UP001415857">
    <property type="component" value="Unassembled WGS sequence"/>
</dbReference>
<reference evidence="1 2" key="1">
    <citation type="journal article" date="2024" name="Plant J.">
        <title>Genome sequences and population genomics reveal climatic adaptation and genomic divergence between two closely related sweetgum species.</title>
        <authorList>
            <person name="Xu W.Q."/>
            <person name="Ren C.Q."/>
            <person name="Zhang X.Y."/>
            <person name="Comes H.P."/>
            <person name="Liu X.H."/>
            <person name="Li Y.G."/>
            <person name="Kettle C.J."/>
            <person name="Jalonen R."/>
            <person name="Gaisberger H."/>
            <person name="Ma Y.Z."/>
            <person name="Qiu Y.X."/>
        </authorList>
    </citation>
    <scope>NUCLEOTIDE SEQUENCE [LARGE SCALE GENOMIC DNA]</scope>
    <source>
        <strain evidence="1">Hangzhou</strain>
    </source>
</reference>
<accession>A0AAP0S5Z0</accession>
<evidence type="ECO:0000313" key="1">
    <source>
        <dbReference type="EMBL" id="KAK9291591.1"/>
    </source>
</evidence>
<keyword evidence="2" id="KW-1185">Reference proteome</keyword>
<dbReference type="InterPro" id="IPR053772">
    <property type="entry name" value="At1g61320/At1g61330-like"/>
</dbReference>